<proteinExistence type="predicted"/>
<comment type="caution">
    <text evidence="1">The sequence shown here is derived from an EMBL/GenBank/DDBJ whole genome shotgun (WGS) entry which is preliminary data.</text>
</comment>
<sequence>MLACEKNPKNRSTISCIDKYTVQRKKGRYMLKMRQDDGQELVVVPWEDSFPFVWNCHAGKGHLSVLQTHEAIKSKYVVESVCVEILTQICSCSSFNKYVYLSIVELATTVKDSFTHILLYEDCYTGYVHIKPIPNISVNEIALELIKIFCDIGPPFLIYSKVPGGMDELSEVLNSVWKQSNIIIYVFNTDDRTTSCKILELMSDWLTLIPEGGKTYYYGWHVIQHKYNNINHNSFGLSPFERAFPYLKNTTSSQVVLSGQTHNTDWSKIEEVIDIDEKVYIIEINDLSLTAAEGEDTTIDDTAEKETSDQSKKSNNEDSDKDDDIEIIENKTELIILNDDDDDEEENKQTDDIIRSYVQLCIRCKMNIEGDVNICERCSKSVHERCSLINEQSGSLFCLPCTEILTHIDALTKRKEEYKWLLECMNDDDNSLDCCRIYD</sequence>
<keyword evidence="2" id="KW-1185">Reference proteome</keyword>
<name>A0ACC1CK22_9NEOP</name>
<protein>
    <submittedName>
        <fullName evidence="1">Uncharacterized protein</fullName>
    </submittedName>
</protein>
<dbReference type="EMBL" id="CM034409">
    <property type="protein sequence ID" value="KAJ0171774.1"/>
    <property type="molecule type" value="Genomic_DNA"/>
</dbReference>
<evidence type="ECO:0000313" key="1">
    <source>
        <dbReference type="EMBL" id="KAJ0171774.1"/>
    </source>
</evidence>
<organism evidence="1 2">
    <name type="scientific">Dendrolimus kikuchii</name>
    <dbReference type="NCBI Taxonomy" id="765133"/>
    <lineage>
        <taxon>Eukaryota</taxon>
        <taxon>Metazoa</taxon>
        <taxon>Ecdysozoa</taxon>
        <taxon>Arthropoda</taxon>
        <taxon>Hexapoda</taxon>
        <taxon>Insecta</taxon>
        <taxon>Pterygota</taxon>
        <taxon>Neoptera</taxon>
        <taxon>Endopterygota</taxon>
        <taxon>Lepidoptera</taxon>
        <taxon>Glossata</taxon>
        <taxon>Ditrysia</taxon>
        <taxon>Bombycoidea</taxon>
        <taxon>Lasiocampidae</taxon>
        <taxon>Dendrolimus</taxon>
    </lineage>
</organism>
<dbReference type="Proteomes" id="UP000824533">
    <property type="component" value="Linkage Group LG23"/>
</dbReference>
<accession>A0ACC1CK22</accession>
<gene>
    <name evidence="1" type="ORF">K1T71_012537</name>
</gene>
<evidence type="ECO:0000313" key="2">
    <source>
        <dbReference type="Proteomes" id="UP000824533"/>
    </source>
</evidence>
<reference evidence="1 2" key="1">
    <citation type="journal article" date="2021" name="Front. Genet.">
        <title>Chromosome-Level Genome Assembly Reveals Significant Gene Expansion in the Toll and IMD Signaling Pathways of Dendrolimus kikuchii.</title>
        <authorList>
            <person name="Zhou J."/>
            <person name="Wu P."/>
            <person name="Xiong Z."/>
            <person name="Liu N."/>
            <person name="Zhao N."/>
            <person name="Ji M."/>
            <person name="Qiu Y."/>
            <person name="Yang B."/>
        </authorList>
    </citation>
    <scope>NUCLEOTIDE SEQUENCE [LARGE SCALE GENOMIC DNA]</scope>
    <source>
        <strain evidence="1">Ann1</strain>
    </source>
</reference>